<dbReference type="Gene3D" id="3.40.50.1110">
    <property type="entry name" value="SGNH hydrolase"/>
    <property type="match status" value="1"/>
</dbReference>
<evidence type="ECO:0000256" key="5">
    <source>
        <dbReference type="SAM" id="SignalP"/>
    </source>
</evidence>
<reference evidence="6" key="1">
    <citation type="submission" date="2023-03" db="EMBL/GenBank/DDBJ databases">
        <authorList>
            <person name="Julca I."/>
        </authorList>
    </citation>
    <scope>NUCLEOTIDE SEQUENCE</scope>
</reference>
<keyword evidence="3" id="KW-0378">Hydrolase</keyword>
<feature type="chain" id="PRO_5043852597" evidence="5">
    <location>
        <begin position="29"/>
        <end position="399"/>
    </location>
</feature>
<sequence length="399" mass="44073">MPRRNNKFSLGSVMLLFLLILQPYLSCARKLLCDDHVDVAPKNSCKFDRIYSLGDATADTGNLAAEVPDSLFNKFPYGITLGKPTGRPSNGLLMIDYFASAFGVPYLNPYERGVEKANFDRGANFAVAGATALPIEILQAKGLPPHDETFDGWLATKGLHLRYATNSSLNVQLEWLSSHLNQTCHSREECQDLLKNSLFFIGDIGAKDYSYGFWGLEGAEWDAFAPEVIQNIAQTIRTIIGFGATRVIVPGSLPLGCLPVSLSFFHHEEDSPLFYDSNHCMVGWNNQAARHNQILKAAIEELKKEYPNVLIVYADYYNAYLSVLSNAQNLGFEDKFSACCGSGTVFNFDFGSLCGMPGVNPCPNPDNYISWDGMSLTQQANKYMADYLINSIAPQLKCG</sequence>
<organism evidence="6 7">
    <name type="scientific">Oldenlandia corymbosa var. corymbosa</name>
    <dbReference type="NCBI Taxonomy" id="529605"/>
    <lineage>
        <taxon>Eukaryota</taxon>
        <taxon>Viridiplantae</taxon>
        <taxon>Streptophyta</taxon>
        <taxon>Embryophyta</taxon>
        <taxon>Tracheophyta</taxon>
        <taxon>Spermatophyta</taxon>
        <taxon>Magnoliopsida</taxon>
        <taxon>eudicotyledons</taxon>
        <taxon>Gunneridae</taxon>
        <taxon>Pentapetalae</taxon>
        <taxon>asterids</taxon>
        <taxon>lamiids</taxon>
        <taxon>Gentianales</taxon>
        <taxon>Rubiaceae</taxon>
        <taxon>Rubioideae</taxon>
        <taxon>Spermacoceae</taxon>
        <taxon>Hedyotis-Oldenlandia complex</taxon>
        <taxon>Oldenlandia</taxon>
    </lineage>
</organism>
<dbReference type="CDD" id="cd01837">
    <property type="entry name" value="SGNH_plant_lipase_like"/>
    <property type="match status" value="1"/>
</dbReference>
<dbReference type="InterPro" id="IPR035669">
    <property type="entry name" value="SGNH_plant_lipase-like"/>
</dbReference>
<dbReference type="AlphaFoldDB" id="A0AAV1CZF6"/>
<dbReference type="GO" id="GO:0016788">
    <property type="term" value="F:hydrolase activity, acting on ester bonds"/>
    <property type="evidence" value="ECO:0007669"/>
    <property type="project" value="InterPro"/>
</dbReference>
<dbReference type="Pfam" id="PF00657">
    <property type="entry name" value="Lipase_GDSL"/>
    <property type="match status" value="1"/>
</dbReference>
<evidence type="ECO:0000256" key="1">
    <source>
        <dbReference type="ARBA" id="ARBA00008668"/>
    </source>
</evidence>
<proteinExistence type="inferred from homology"/>
<protein>
    <submittedName>
        <fullName evidence="6">OLC1v1037887C1</fullName>
    </submittedName>
</protein>
<dbReference type="PANTHER" id="PTHR22835">
    <property type="entry name" value="ZINC FINGER FYVE DOMAIN CONTAINING PROTEIN"/>
    <property type="match status" value="1"/>
</dbReference>
<evidence type="ECO:0000256" key="4">
    <source>
        <dbReference type="ARBA" id="ARBA00023180"/>
    </source>
</evidence>
<accession>A0AAV1CZF6</accession>
<evidence type="ECO:0000313" key="6">
    <source>
        <dbReference type="EMBL" id="CAI9100726.1"/>
    </source>
</evidence>
<evidence type="ECO:0000313" key="7">
    <source>
        <dbReference type="Proteomes" id="UP001161247"/>
    </source>
</evidence>
<dbReference type="EMBL" id="OX459120">
    <property type="protein sequence ID" value="CAI9100726.1"/>
    <property type="molecule type" value="Genomic_DNA"/>
</dbReference>
<comment type="similarity">
    <text evidence="1">Belongs to the 'GDSL' lipolytic enzyme family.</text>
</comment>
<evidence type="ECO:0000256" key="3">
    <source>
        <dbReference type="ARBA" id="ARBA00022801"/>
    </source>
</evidence>
<evidence type="ECO:0000256" key="2">
    <source>
        <dbReference type="ARBA" id="ARBA00022729"/>
    </source>
</evidence>
<feature type="signal peptide" evidence="5">
    <location>
        <begin position="1"/>
        <end position="28"/>
    </location>
</feature>
<keyword evidence="7" id="KW-1185">Reference proteome</keyword>
<dbReference type="InterPro" id="IPR001087">
    <property type="entry name" value="GDSL"/>
</dbReference>
<name>A0AAV1CZF6_OLDCO</name>
<gene>
    <name evidence="6" type="ORF">OLC1_LOCUS10484</name>
</gene>
<keyword evidence="2 5" id="KW-0732">Signal</keyword>
<dbReference type="PANTHER" id="PTHR22835:SF517">
    <property type="entry name" value="GDSL-LIKE LIPASE_ACYLHYDROLASE FAMILY PROTEIN, EXPRESSED"/>
    <property type="match status" value="1"/>
</dbReference>
<dbReference type="InterPro" id="IPR036514">
    <property type="entry name" value="SGNH_hydro_sf"/>
</dbReference>
<dbReference type="Proteomes" id="UP001161247">
    <property type="component" value="Chromosome 3"/>
</dbReference>
<keyword evidence="4" id="KW-0325">Glycoprotein</keyword>